<evidence type="ECO:0000256" key="1">
    <source>
        <dbReference type="SAM" id="MobiDB-lite"/>
    </source>
</evidence>
<organism evidence="2 3">
    <name type="scientific">Pyrus ussuriensis x Pyrus communis</name>
    <dbReference type="NCBI Taxonomy" id="2448454"/>
    <lineage>
        <taxon>Eukaryota</taxon>
        <taxon>Viridiplantae</taxon>
        <taxon>Streptophyta</taxon>
        <taxon>Embryophyta</taxon>
        <taxon>Tracheophyta</taxon>
        <taxon>Spermatophyta</taxon>
        <taxon>Magnoliopsida</taxon>
        <taxon>eudicotyledons</taxon>
        <taxon>Gunneridae</taxon>
        <taxon>Pentapetalae</taxon>
        <taxon>rosids</taxon>
        <taxon>fabids</taxon>
        <taxon>Rosales</taxon>
        <taxon>Rosaceae</taxon>
        <taxon>Amygdaloideae</taxon>
        <taxon>Maleae</taxon>
        <taxon>Pyrus</taxon>
    </lineage>
</organism>
<sequence>MNPRVRILSVHNLCRPCNPRPHYQQASLPLAATGDDGDQGSDWPPACPFLLWYWWWLFSKSASEVSMTSQCVRRKSSSPSSISKRKREGKKDF</sequence>
<gene>
    <name evidence="2" type="ORF">D8674_017152</name>
</gene>
<protein>
    <submittedName>
        <fullName evidence="2">Uncharacterized protein</fullName>
    </submittedName>
</protein>
<proteinExistence type="predicted"/>
<reference evidence="2 3" key="1">
    <citation type="submission" date="2019-09" db="EMBL/GenBank/DDBJ databases">
        <authorList>
            <person name="Ou C."/>
        </authorList>
    </citation>
    <scope>NUCLEOTIDE SEQUENCE [LARGE SCALE GENOMIC DNA]</scope>
    <source>
        <strain evidence="2">S2</strain>
        <tissue evidence="2">Leaf</tissue>
    </source>
</reference>
<name>A0A5N5HHB6_9ROSA</name>
<evidence type="ECO:0000313" key="2">
    <source>
        <dbReference type="EMBL" id="KAB2625492.1"/>
    </source>
</evidence>
<comment type="caution">
    <text evidence="2">The sequence shown here is derived from an EMBL/GenBank/DDBJ whole genome shotgun (WGS) entry which is preliminary data.</text>
</comment>
<dbReference type="Proteomes" id="UP000327157">
    <property type="component" value="Chromosome 16"/>
</dbReference>
<reference evidence="3" key="2">
    <citation type="submission" date="2019-10" db="EMBL/GenBank/DDBJ databases">
        <title>A de novo genome assembly of a pear dwarfing rootstock.</title>
        <authorList>
            <person name="Wang F."/>
            <person name="Wang J."/>
            <person name="Li S."/>
            <person name="Zhang Y."/>
            <person name="Fang M."/>
            <person name="Ma L."/>
            <person name="Zhao Y."/>
            <person name="Jiang S."/>
        </authorList>
    </citation>
    <scope>NUCLEOTIDE SEQUENCE [LARGE SCALE GENOMIC DNA]</scope>
</reference>
<accession>A0A5N5HHB6</accession>
<keyword evidence="3" id="KW-1185">Reference proteome</keyword>
<feature type="compositionally biased region" description="Basic residues" evidence="1">
    <location>
        <begin position="83"/>
        <end position="93"/>
    </location>
</feature>
<evidence type="ECO:0000313" key="3">
    <source>
        <dbReference type="Proteomes" id="UP000327157"/>
    </source>
</evidence>
<reference evidence="2 3" key="3">
    <citation type="submission" date="2019-11" db="EMBL/GenBank/DDBJ databases">
        <title>A de novo genome assembly of a pear dwarfing rootstock.</title>
        <authorList>
            <person name="Wang F."/>
            <person name="Wang J."/>
            <person name="Li S."/>
            <person name="Zhang Y."/>
            <person name="Fang M."/>
            <person name="Ma L."/>
            <person name="Zhao Y."/>
            <person name="Jiang S."/>
        </authorList>
    </citation>
    <scope>NUCLEOTIDE SEQUENCE [LARGE SCALE GENOMIC DNA]</scope>
    <source>
        <strain evidence="2">S2</strain>
        <tissue evidence="2">Leaf</tissue>
    </source>
</reference>
<dbReference type="EMBL" id="SMOL01000160">
    <property type="protein sequence ID" value="KAB2625492.1"/>
    <property type="molecule type" value="Genomic_DNA"/>
</dbReference>
<feature type="region of interest" description="Disordered" evidence="1">
    <location>
        <begin position="68"/>
        <end position="93"/>
    </location>
</feature>
<dbReference type="AlphaFoldDB" id="A0A5N5HHB6"/>